<sequence>MSLPWKRLIRFRAIDGRILRREPIPPAEREMDLGQNTEANQLQARVLQGEDTHDTTGAIKVMSEIVGIQQIFSPLAPSDVPFSGAWASITPSTDHGEPIVIPPIAQNDQADYKGEWE</sequence>
<dbReference type="Proteomes" id="UP000249057">
    <property type="component" value="Unassembled WGS sequence"/>
</dbReference>
<accession>A0ACD1G5W1</accession>
<dbReference type="EMBL" id="KZ825352">
    <property type="protein sequence ID" value="RAH44655.1"/>
    <property type="molecule type" value="Genomic_DNA"/>
</dbReference>
<gene>
    <name evidence="1" type="ORF">BO95DRAFT_464900</name>
</gene>
<protein>
    <submittedName>
        <fullName evidence="1">Uncharacterized protein</fullName>
    </submittedName>
</protein>
<keyword evidence="2" id="KW-1185">Reference proteome</keyword>
<evidence type="ECO:0000313" key="2">
    <source>
        <dbReference type="Proteomes" id="UP000249057"/>
    </source>
</evidence>
<proteinExistence type="predicted"/>
<reference evidence="1" key="1">
    <citation type="submission" date="2018-02" db="EMBL/GenBank/DDBJ databases">
        <title>The genomes of Aspergillus section Nigri reveals drivers in fungal speciation.</title>
        <authorList>
            <consortium name="DOE Joint Genome Institute"/>
            <person name="Vesth T.C."/>
            <person name="Nybo J."/>
            <person name="Theobald S."/>
            <person name="Brandl J."/>
            <person name="Frisvad J.C."/>
            <person name="Nielsen K.F."/>
            <person name="Lyhne E.K."/>
            <person name="Kogle M.E."/>
            <person name="Kuo A."/>
            <person name="Riley R."/>
            <person name="Clum A."/>
            <person name="Nolan M."/>
            <person name="Lipzen A."/>
            <person name="Salamov A."/>
            <person name="Henrissat B."/>
            <person name="Wiebenga A."/>
            <person name="De vries R.P."/>
            <person name="Grigoriev I.V."/>
            <person name="Mortensen U.H."/>
            <person name="Andersen M.R."/>
            <person name="Baker S.E."/>
        </authorList>
    </citation>
    <scope>NUCLEOTIDE SEQUENCE</scope>
    <source>
        <strain evidence="1">CBS 621.78</strain>
    </source>
</reference>
<name>A0ACD1G5W1_9EURO</name>
<evidence type="ECO:0000313" key="1">
    <source>
        <dbReference type="EMBL" id="RAH44655.1"/>
    </source>
</evidence>
<organism evidence="1 2">
    <name type="scientific">Aspergillus brunneoviolaceus CBS 621.78</name>
    <dbReference type="NCBI Taxonomy" id="1450534"/>
    <lineage>
        <taxon>Eukaryota</taxon>
        <taxon>Fungi</taxon>
        <taxon>Dikarya</taxon>
        <taxon>Ascomycota</taxon>
        <taxon>Pezizomycotina</taxon>
        <taxon>Eurotiomycetes</taxon>
        <taxon>Eurotiomycetidae</taxon>
        <taxon>Eurotiales</taxon>
        <taxon>Aspergillaceae</taxon>
        <taxon>Aspergillus</taxon>
        <taxon>Aspergillus subgen. Circumdati</taxon>
    </lineage>
</organism>